<reference evidence="1" key="1">
    <citation type="submission" date="2014-11" db="EMBL/GenBank/DDBJ databases">
        <authorList>
            <person name="Amaro Gonzalez C."/>
        </authorList>
    </citation>
    <scope>NUCLEOTIDE SEQUENCE</scope>
</reference>
<proteinExistence type="predicted"/>
<reference evidence="1" key="2">
    <citation type="journal article" date="2015" name="Fish Shellfish Immunol.">
        <title>Early steps in the European eel (Anguilla anguilla)-Vibrio vulnificus interaction in the gills: Role of the RtxA13 toxin.</title>
        <authorList>
            <person name="Callol A."/>
            <person name="Pajuelo D."/>
            <person name="Ebbesson L."/>
            <person name="Teles M."/>
            <person name="MacKenzie S."/>
            <person name="Amaro C."/>
        </authorList>
    </citation>
    <scope>NUCLEOTIDE SEQUENCE</scope>
</reference>
<protein>
    <submittedName>
        <fullName evidence="1">Uncharacterized protein</fullName>
    </submittedName>
</protein>
<accession>A0A0E9S3V5</accession>
<sequence length="25" mass="2753">MCTNTLTASLTVTSNHFYSGHPAWL</sequence>
<evidence type="ECO:0000313" key="1">
    <source>
        <dbReference type="EMBL" id="JAH35882.1"/>
    </source>
</evidence>
<organism evidence="1">
    <name type="scientific">Anguilla anguilla</name>
    <name type="common">European freshwater eel</name>
    <name type="synonym">Muraena anguilla</name>
    <dbReference type="NCBI Taxonomy" id="7936"/>
    <lineage>
        <taxon>Eukaryota</taxon>
        <taxon>Metazoa</taxon>
        <taxon>Chordata</taxon>
        <taxon>Craniata</taxon>
        <taxon>Vertebrata</taxon>
        <taxon>Euteleostomi</taxon>
        <taxon>Actinopterygii</taxon>
        <taxon>Neopterygii</taxon>
        <taxon>Teleostei</taxon>
        <taxon>Anguilliformes</taxon>
        <taxon>Anguillidae</taxon>
        <taxon>Anguilla</taxon>
    </lineage>
</organism>
<dbReference type="EMBL" id="GBXM01072695">
    <property type="protein sequence ID" value="JAH35882.1"/>
    <property type="molecule type" value="Transcribed_RNA"/>
</dbReference>
<dbReference type="AlphaFoldDB" id="A0A0E9S3V5"/>
<name>A0A0E9S3V5_ANGAN</name>